<gene>
    <name evidence="2" type="ORF">SPSK_08692</name>
</gene>
<feature type="compositionally biased region" description="Basic and acidic residues" evidence="1">
    <location>
        <begin position="103"/>
        <end position="127"/>
    </location>
</feature>
<feature type="compositionally biased region" description="Basic residues" evidence="1">
    <location>
        <begin position="603"/>
        <end position="619"/>
    </location>
</feature>
<dbReference type="KEGG" id="ssck:SPSK_08692"/>
<dbReference type="GeneID" id="27670558"/>
<feature type="region of interest" description="Disordered" evidence="1">
    <location>
        <begin position="1"/>
        <end position="22"/>
    </location>
</feature>
<dbReference type="EMBL" id="AXCR01000007">
    <property type="protein sequence ID" value="KJR85676.1"/>
    <property type="molecule type" value="Genomic_DNA"/>
</dbReference>
<feature type="compositionally biased region" description="Basic and acidic residues" evidence="1">
    <location>
        <begin position="444"/>
        <end position="454"/>
    </location>
</feature>
<dbReference type="Proteomes" id="UP000033710">
    <property type="component" value="Unassembled WGS sequence"/>
</dbReference>
<proteinExistence type="predicted"/>
<dbReference type="RefSeq" id="XP_016588352.1">
    <property type="nucleotide sequence ID" value="XM_016735281.1"/>
</dbReference>
<accession>A0A0F2MBZ0</accession>
<name>A0A0F2MBZ0_SPOSC</name>
<comment type="caution">
    <text evidence="2">The sequence shown here is derived from an EMBL/GenBank/DDBJ whole genome shotgun (WGS) entry which is preliminary data.</text>
</comment>
<evidence type="ECO:0000313" key="2">
    <source>
        <dbReference type="EMBL" id="KJR85676.1"/>
    </source>
</evidence>
<feature type="region of interest" description="Disordered" evidence="1">
    <location>
        <begin position="603"/>
        <end position="644"/>
    </location>
</feature>
<reference evidence="2 3" key="2">
    <citation type="journal article" date="2015" name="Eukaryot. Cell">
        <title>Asexual propagation of a virulent clone complex in a human and feline outbreak of sporotrichosis.</title>
        <authorList>
            <person name="Teixeira Mde M."/>
            <person name="Rodrigues A.M."/>
            <person name="Tsui C.K."/>
            <person name="de Almeida L.G."/>
            <person name="Van Diepeningen A.D."/>
            <person name="van den Ende B.G."/>
            <person name="Fernandes G.F."/>
            <person name="Kano R."/>
            <person name="Hamelin R.C."/>
            <person name="Lopes-Bezerra L.M."/>
            <person name="Vasconcelos A.T."/>
            <person name="de Hoog S."/>
            <person name="de Camargo Z.P."/>
            <person name="Felipe M.S."/>
        </authorList>
    </citation>
    <scope>NUCLEOTIDE SEQUENCE [LARGE SCALE GENOMIC DNA]</scope>
    <source>
        <strain evidence="2 3">1099-18</strain>
    </source>
</reference>
<reference evidence="2 3" key="1">
    <citation type="journal article" date="2014" name="BMC Genomics">
        <title>Comparative genomics of the major fungal agents of human and animal Sporotrichosis: Sporothrix schenckii and Sporothrix brasiliensis.</title>
        <authorList>
            <person name="Teixeira M.M."/>
            <person name="de Almeida L.G."/>
            <person name="Kubitschek-Barreira P."/>
            <person name="Alves F.L."/>
            <person name="Kioshima E.S."/>
            <person name="Abadio A.K."/>
            <person name="Fernandes L."/>
            <person name="Derengowski L.S."/>
            <person name="Ferreira K.S."/>
            <person name="Souza R.C."/>
            <person name="Ruiz J.C."/>
            <person name="de Andrade N.C."/>
            <person name="Paes H.C."/>
            <person name="Nicola A.M."/>
            <person name="Albuquerque P."/>
            <person name="Gerber A.L."/>
            <person name="Martins V.P."/>
            <person name="Peconick L.D."/>
            <person name="Neto A.V."/>
            <person name="Chaucanez C.B."/>
            <person name="Silva P.A."/>
            <person name="Cunha O.L."/>
            <person name="de Oliveira F.F."/>
            <person name="dos Santos T.C."/>
            <person name="Barros A.L."/>
            <person name="Soares M.A."/>
            <person name="de Oliveira L.M."/>
            <person name="Marini M.M."/>
            <person name="Villalobos-Duno H."/>
            <person name="Cunha M.M."/>
            <person name="de Hoog S."/>
            <person name="da Silveira J.F."/>
            <person name="Henrissat B."/>
            <person name="Nino-Vega G.A."/>
            <person name="Cisalpino P.S."/>
            <person name="Mora-Montes H.M."/>
            <person name="Almeida S.R."/>
            <person name="Stajich J.E."/>
            <person name="Lopes-Bezerra L.M."/>
            <person name="Vasconcelos A.T."/>
            <person name="Felipe M.S."/>
        </authorList>
    </citation>
    <scope>NUCLEOTIDE SEQUENCE [LARGE SCALE GENOMIC DNA]</scope>
    <source>
        <strain evidence="2 3">1099-18</strain>
    </source>
</reference>
<evidence type="ECO:0000313" key="3">
    <source>
        <dbReference type="Proteomes" id="UP000033710"/>
    </source>
</evidence>
<sequence>MANEDDSWYDQNDQDDQNDLTYEDEVEVYQGERLAIRDNGPGHKLRWPYIAGRVNQKPATVTPNASKQSNTNHQETLDLQMSLWPTFRRVDLPNVESYARPPSRREWFGPPDRRSDEEKEKDREEYDKAVVEQEASEYHFYDMMARIENQGKWRRAWHDILQEGHGVPWTLQDNRGQPSRSNSTRSAKTATASGTKKKSPPKVLRLPPTPPPLPPCLQCTLAGACCSLTTLPYAQAFVNDRVSTRQLPASRTASTAEPSWETTFSNLKKELETTCATVDEYTAELPWHRQQLEQRMLRQAIVRGKTDSPFLPRPPAQCTRCVRVGDAACLQQSRDLSNTVSGAAGQGTVIAWFASSGPPPQSLLPQHSISLVDQIRGSLDDGPFAEHTAIRSQGQTPPRPVLEAVFCRNPWVLDAAGVAAKANDLLEQIAMNYTRGASTGSRFSQKEPGSRGHEQQATPSYIKMFWQTGVDMTVPRASGGFHVRPATALEVSRLLPRRSWMNVYASRGVATVKPLIMRVAKRNGFIAKTRVFGPTICDATPLALAAWHSNDRHSGNGGHNRQMEVTDKVQQWLDGQGSVPPRAPHNINWQEYFLNVAESRVAARRQAQKPKPKRSRRAKPLAILPPIPHSPPSESPPQKPVAVDVHRQKNPETKEQREARIARLAVALGHRVRAEQQRILGEADPARRIKAAPFGPSRWPHGLKRSLEDELAVDDIIRRLSRSLDLNTCREIANLAVGPGRK</sequence>
<feature type="region of interest" description="Disordered" evidence="1">
    <location>
        <begin position="168"/>
        <end position="210"/>
    </location>
</feature>
<dbReference type="VEuPathDB" id="FungiDB:SPSK_08692"/>
<dbReference type="OrthoDB" id="5245528at2759"/>
<organism evidence="2 3">
    <name type="scientific">Sporothrix schenckii 1099-18</name>
    <dbReference type="NCBI Taxonomy" id="1397361"/>
    <lineage>
        <taxon>Eukaryota</taxon>
        <taxon>Fungi</taxon>
        <taxon>Dikarya</taxon>
        <taxon>Ascomycota</taxon>
        <taxon>Pezizomycotina</taxon>
        <taxon>Sordariomycetes</taxon>
        <taxon>Sordariomycetidae</taxon>
        <taxon>Ophiostomatales</taxon>
        <taxon>Ophiostomataceae</taxon>
        <taxon>Sporothrix</taxon>
    </lineage>
</organism>
<feature type="compositionally biased region" description="Low complexity" evidence="1">
    <location>
        <begin position="179"/>
        <end position="194"/>
    </location>
</feature>
<feature type="region of interest" description="Disordered" evidence="1">
    <location>
        <begin position="437"/>
        <end position="456"/>
    </location>
</feature>
<feature type="compositionally biased region" description="Pro residues" evidence="1">
    <location>
        <begin position="623"/>
        <end position="639"/>
    </location>
</feature>
<evidence type="ECO:0000256" key="1">
    <source>
        <dbReference type="SAM" id="MobiDB-lite"/>
    </source>
</evidence>
<protein>
    <submittedName>
        <fullName evidence="2">Uncharacterized protein</fullName>
    </submittedName>
</protein>
<feature type="region of interest" description="Disordered" evidence="1">
    <location>
        <begin position="98"/>
        <end position="127"/>
    </location>
</feature>
<dbReference type="AlphaFoldDB" id="A0A0F2MBZ0"/>